<keyword evidence="6" id="KW-0732">Signal</keyword>
<dbReference type="Proteomes" id="UP001528823">
    <property type="component" value="Unassembled WGS sequence"/>
</dbReference>
<evidence type="ECO:0000256" key="4">
    <source>
        <dbReference type="ARBA" id="ARBA00022825"/>
    </source>
</evidence>
<name>A0ABT5UER6_9GAMM</name>
<keyword evidence="9" id="KW-1185">Reference proteome</keyword>
<keyword evidence="4 5" id="KW-0720">Serine protease</keyword>
<dbReference type="InterPro" id="IPR000209">
    <property type="entry name" value="Peptidase_S8/S53_dom"/>
</dbReference>
<evidence type="ECO:0000256" key="2">
    <source>
        <dbReference type="ARBA" id="ARBA00022670"/>
    </source>
</evidence>
<evidence type="ECO:0000256" key="6">
    <source>
        <dbReference type="SAM" id="SignalP"/>
    </source>
</evidence>
<evidence type="ECO:0000313" key="8">
    <source>
        <dbReference type="EMBL" id="MDE1464870.1"/>
    </source>
</evidence>
<comment type="similarity">
    <text evidence="1 5">Belongs to the peptidase S8 family.</text>
</comment>
<dbReference type="InterPro" id="IPR036852">
    <property type="entry name" value="Peptidase_S8/S53_dom_sf"/>
</dbReference>
<dbReference type="PANTHER" id="PTHR43806">
    <property type="entry name" value="PEPTIDASE S8"/>
    <property type="match status" value="1"/>
</dbReference>
<dbReference type="InterPro" id="IPR023828">
    <property type="entry name" value="Peptidase_S8_Ser-AS"/>
</dbReference>
<feature type="active site" description="Charge relay system" evidence="5">
    <location>
        <position position="232"/>
    </location>
</feature>
<keyword evidence="2 5" id="KW-0645">Protease</keyword>
<comment type="caution">
    <text evidence="8">The sequence shown here is derived from an EMBL/GenBank/DDBJ whole genome shotgun (WGS) entry which is preliminary data.</text>
</comment>
<accession>A0ABT5UER6</accession>
<evidence type="ECO:0000259" key="7">
    <source>
        <dbReference type="Pfam" id="PF00082"/>
    </source>
</evidence>
<dbReference type="InterPro" id="IPR022398">
    <property type="entry name" value="Peptidase_S8_His-AS"/>
</dbReference>
<dbReference type="SUPFAM" id="SSF52743">
    <property type="entry name" value="Subtilisin-like"/>
    <property type="match status" value="1"/>
</dbReference>
<gene>
    <name evidence="8" type="ORF">ORQ98_23180</name>
</gene>
<dbReference type="EMBL" id="JAPMOU010000044">
    <property type="protein sequence ID" value="MDE1464870.1"/>
    <property type="molecule type" value="Genomic_DNA"/>
</dbReference>
<proteinExistence type="inferred from homology"/>
<dbReference type="PANTHER" id="PTHR43806:SF11">
    <property type="entry name" value="CEREVISIN-RELATED"/>
    <property type="match status" value="1"/>
</dbReference>
<dbReference type="Pfam" id="PF00082">
    <property type="entry name" value="Peptidase_S8"/>
    <property type="match status" value="1"/>
</dbReference>
<evidence type="ECO:0000256" key="5">
    <source>
        <dbReference type="PROSITE-ProRule" id="PRU01240"/>
    </source>
</evidence>
<feature type="domain" description="Peptidase S8/S53" evidence="7">
    <location>
        <begin position="172"/>
        <end position="455"/>
    </location>
</feature>
<dbReference type="PROSITE" id="PS51892">
    <property type="entry name" value="SUBTILASE"/>
    <property type="match status" value="1"/>
</dbReference>
<dbReference type="PROSITE" id="PS00137">
    <property type="entry name" value="SUBTILASE_HIS"/>
    <property type="match status" value="1"/>
</dbReference>
<keyword evidence="3 5" id="KW-0378">Hydrolase</keyword>
<evidence type="ECO:0000313" key="9">
    <source>
        <dbReference type="Proteomes" id="UP001528823"/>
    </source>
</evidence>
<dbReference type="Gene3D" id="3.40.50.200">
    <property type="entry name" value="Peptidase S8/S53 domain"/>
    <property type="match status" value="1"/>
</dbReference>
<evidence type="ECO:0000256" key="1">
    <source>
        <dbReference type="ARBA" id="ARBA00011073"/>
    </source>
</evidence>
<feature type="signal peptide" evidence="6">
    <location>
        <begin position="1"/>
        <end position="21"/>
    </location>
</feature>
<dbReference type="PRINTS" id="PR00723">
    <property type="entry name" value="SUBTILISIN"/>
</dbReference>
<dbReference type="PROSITE" id="PS00138">
    <property type="entry name" value="SUBTILASE_SER"/>
    <property type="match status" value="1"/>
</dbReference>
<organism evidence="8 9">
    <name type="scientific">Spartinivicinus poritis</name>
    <dbReference type="NCBI Taxonomy" id="2994640"/>
    <lineage>
        <taxon>Bacteria</taxon>
        <taxon>Pseudomonadati</taxon>
        <taxon>Pseudomonadota</taxon>
        <taxon>Gammaproteobacteria</taxon>
        <taxon>Oceanospirillales</taxon>
        <taxon>Zooshikellaceae</taxon>
        <taxon>Spartinivicinus</taxon>
    </lineage>
</organism>
<reference evidence="8 9" key="1">
    <citation type="submission" date="2022-11" db="EMBL/GenBank/DDBJ databases">
        <title>Spartinivicinus poritis sp. nov., isolated from scleractinian coral Porites lutea.</title>
        <authorList>
            <person name="Zhang G."/>
            <person name="Cai L."/>
            <person name="Wei Q."/>
        </authorList>
    </citation>
    <scope>NUCLEOTIDE SEQUENCE [LARGE SCALE GENOMIC DNA]</scope>
    <source>
        <strain evidence="8 9">A2-2</strain>
    </source>
</reference>
<dbReference type="InterPro" id="IPR050131">
    <property type="entry name" value="Peptidase_S8_subtilisin-like"/>
</dbReference>
<evidence type="ECO:0000256" key="3">
    <source>
        <dbReference type="ARBA" id="ARBA00022801"/>
    </source>
</evidence>
<feature type="active site" description="Charge relay system" evidence="5">
    <location>
        <position position="421"/>
    </location>
</feature>
<dbReference type="RefSeq" id="WP_274691178.1">
    <property type="nucleotide sequence ID" value="NZ_JAPMOU010000044.1"/>
</dbReference>
<feature type="chain" id="PRO_5046822654" evidence="6">
    <location>
        <begin position="22"/>
        <end position="484"/>
    </location>
</feature>
<protein>
    <submittedName>
        <fullName evidence="8">S8 family serine peptidase</fullName>
    </submittedName>
</protein>
<feature type="active site" description="Charge relay system" evidence="5">
    <location>
        <position position="181"/>
    </location>
</feature>
<sequence>MKSYLLSSLSLAILVTCNATASESTGGSNKLSPKTINETSLNIKSKFNYHNISGQLKRKLETTNKNSTTKISVRLLDTLINSGDTNFEDEAKAVLNSAGIHYSNFNMVGSSPLFTVETTYEDIIKLSNSSKDIYIEEVSPNTEILSENNRRYRTSFTRSEYNGHTSFKNLTGKGVTVAVIDSGVANVPQLPNVSHYCFSKHIDKKGEPSNCPQNYPNEGGSARTIDGKQDIHGTHVAGTIAAKPLKEGAPAGMAYDAKIISLRSLHKNGKGSSLDTIEALNKIASDISDVDIVNMSLSTSIYAAENCDGMLSGFLVDYKKAIDNLASKGVKIVVASGNNYQKGYVAFPACLQNVISVGAVYPTSGTNDSTNENYNSGDVTDFTNLSKYVTVLAPGHNIESTNANYDKADPSTLKLELSGTSMAAPYVSACIARMLQRNPKLTTSEIKDIFKYSVKQGHKKNDHDINRPSLNCDDALLLTPSSRV</sequence>
<dbReference type="InterPro" id="IPR015500">
    <property type="entry name" value="Peptidase_S8_subtilisin-rel"/>
</dbReference>